<name>A0ABD3VP69_SINWO</name>
<gene>
    <name evidence="2" type="ORF">ACJMK2_004943</name>
</gene>
<sequence>MENFRIYRTLHVSKRDKTSPKPSNSIKSERTDSQNSGRTRDTGEISVSTSMELCETERKIFIYKVHTYCKHISKLAFARNYQRCVLHFIL</sequence>
<dbReference type="AlphaFoldDB" id="A0ABD3VP69"/>
<evidence type="ECO:0000313" key="3">
    <source>
        <dbReference type="Proteomes" id="UP001634394"/>
    </source>
</evidence>
<proteinExistence type="predicted"/>
<evidence type="ECO:0000256" key="1">
    <source>
        <dbReference type="SAM" id="MobiDB-lite"/>
    </source>
</evidence>
<protein>
    <submittedName>
        <fullName evidence="2">Uncharacterized protein</fullName>
    </submittedName>
</protein>
<dbReference type="EMBL" id="JBJQND010000010">
    <property type="protein sequence ID" value="KAL3863175.1"/>
    <property type="molecule type" value="Genomic_DNA"/>
</dbReference>
<accession>A0ABD3VP69</accession>
<dbReference type="Proteomes" id="UP001634394">
    <property type="component" value="Unassembled WGS sequence"/>
</dbReference>
<feature type="compositionally biased region" description="Basic and acidic residues" evidence="1">
    <location>
        <begin position="27"/>
        <end position="43"/>
    </location>
</feature>
<organism evidence="2 3">
    <name type="scientific">Sinanodonta woodiana</name>
    <name type="common">Chinese pond mussel</name>
    <name type="synonym">Anodonta woodiana</name>
    <dbReference type="NCBI Taxonomy" id="1069815"/>
    <lineage>
        <taxon>Eukaryota</taxon>
        <taxon>Metazoa</taxon>
        <taxon>Spiralia</taxon>
        <taxon>Lophotrochozoa</taxon>
        <taxon>Mollusca</taxon>
        <taxon>Bivalvia</taxon>
        <taxon>Autobranchia</taxon>
        <taxon>Heteroconchia</taxon>
        <taxon>Palaeoheterodonta</taxon>
        <taxon>Unionida</taxon>
        <taxon>Unionoidea</taxon>
        <taxon>Unionidae</taxon>
        <taxon>Unioninae</taxon>
        <taxon>Sinanodonta</taxon>
    </lineage>
</organism>
<reference evidence="2 3" key="1">
    <citation type="submission" date="2024-11" db="EMBL/GenBank/DDBJ databases">
        <title>Chromosome-level genome assembly of the freshwater bivalve Anodonta woodiana.</title>
        <authorList>
            <person name="Chen X."/>
        </authorList>
    </citation>
    <scope>NUCLEOTIDE SEQUENCE [LARGE SCALE GENOMIC DNA]</scope>
    <source>
        <strain evidence="2">MN2024</strain>
        <tissue evidence="2">Gills</tissue>
    </source>
</reference>
<evidence type="ECO:0000313" key="2">
    <source>
        <dbReference type="EMBL" id="KAL3863175.1"/>
    </source>
</evidence>
<feature type="region of interest" description="Disordered" evidence="1">
    <location>
        <begin position="11"/>
        <end position="45"/>
    </location>
</feature>
<keyword evidence="3" id="KW-1185">Reference proteome</keyword>
<comment type="caution">
    <text evidence="2">The sequence shown here is derived from an EMBL/GenBank/DDBJ whole genome shotgun (WGS) entry which is preliminary data.</text>
</comment>